<sequence>MKRYVACVIGCVLLGSSASAAPTSADECVGAKLPASLGVIDQMASNSLDLTKSRAITQLFLGSPKALAKLQPSLTQAGYKVSLDPAGGRLIAAKDEVVTSDWVKSVIPQMCNAAARNAVEYDGWDVDVAADHISSN</sequence>
<dbReference type="InterPro" id="IPR036701">
    <property type="entry name" value="RraB-like_sf"/>
</dbReference>
<organism evidence="3 4">
    <name type="scientific">Sphingomonas oryzagri</name>
    <dbReference type="NCBI Taxonomy" id="3042314"/>
    <lineage>
        <taxon>Bacteria</taxon>
        <taxon>Pseudomonadati</taxon>
        <taxon>Pseudomonadota</taxon>
        <taxon>Alphaproteobacteria</taxon>
        <taxon>Sphingomonadales</taxon>
        <taxon>Sphingomonadaceae</taxon>
        <taxon>Sphingomonas</taxon>
    </lineage>
</organism>
<dbReference type="InterPro" id="IPR009671">
    <property type="entry name" value="RraB_dom"/>
</dbReference>
<feature type="chain" id="PRO_5046902297" evidence="1">
    <location>
        <begin position="21"/>
        <end position="136"/>
    </location>
</feature>
<feature type="domain" description="Regulator of ribonuclease activity B" evidence="2">
    <location>
        <begin position="39"/>
        <end position="126"/>
    </location>
</feature>
<dbReference type="RefSeq" id="WP_281042942.1">
    <property type="nucleotide sequence ID" value="NZ_JARYGZ010000001.1"/>
</dbReference>
<dbReference type="Proteomes" id="UP001160625">
    <property type="component" value="Unassembled WGS sequence"/>
</dbReference>
<keyword evidence="1" id="KW-0732">Signal</keyword>
<reference evidence="3" key="1">
    <citation type="submission" date="2023-04" db="EMBL/GenBank/DDBJ databases">
        <title>Sphingomonas sp. MAHUQ-71 isolated from rice field.</title>
        <authorList>
            <person name="Huq M.A."/>
        </authorList>
    </citation>
    <scope>NUCLEOTIDE SEQUENCE</scope>
    <source>
        <strain evidence="3">MAHUQ-71</strain>
    </source>
</reference>
<name>A0ABT6MYM9_9SPHN</name>
<evidence type="ECO:0000313" key="4">
    <source>
        <dbReference type="Proteomes" id="UP001160625"/>
    </source>
</evidence>
<dbReference type="SUPFAM" id="SSF89946">
    <property type="entry name" value="Hypothetical protein VC0424"/>
    <property type="match status" value="1"/>
</dbReference>
<protein>
    <submittedName>
        <fullName evidence="3">Ribonuclease E inhibitor RraB</fullName>
    </submittedName>
</protein>
<evidence type="ECO:0000256" key="1">
    <source>
        <dbReference type="SAM" id="SignalP"/>
    </source>
</evidence>
<evidence type="ECO:0000313" key="3">
    <source>
        <dbReference type="EMBL" id="MDH7637594.1"/>
    </source>
</evidence>
<feature type="signal peptide" evidence="1">
    <location>
        <begin position="1"/>
        <end position="20"/>
    </location>
</feature>
<evidence type="ECO:0000259" key="2">
    <source>
        <dbReference type="Pfam" id="PF06877"/>
    </source>
</evidence>
<gene>
    <name evidence="3" type="ORF">QGN17_02510</name>
</gene>
<dbReference type="Pfam" id="PF06877">
    <property type="entry name" value="RraB"/>
    <property type="match status" value="1"/>
</dbReference>
<dbReference type="EMBL" id="JARYGZ010000001">
    <property type="protein sequence ID" value="MDH7637594.1"/>
    <property type="molecule type" value="Genomic_DNA"/>
</dbReference>
<keyword evidence="4" id="KW-1185">Reference proteome</keyword>
<comment type="caution">
    <text evidence="3">The sequence shown here is derived from an EMBL/GenBank/DDBJ whole genome shotgun (WGS) entry which is preliminary data.</text>
</comment>
<proteinExistence type="predicted"/>
<accession>A0ABT6MYM9</accession>